<organism evidence="2 3">
    <name type="scientific">Drosophila albomicans</name>
    <name type="common">Fruit fly</name>
    <dbReference type="NCBI Taxonomy" id="7291"/>
    <lineage>
        <taxon>Eukaryota</taxon>
        <taxon>Metazoa</taxon>
        <taxon>Ecdysozoa</taxon>
        <taxon>Arthropoda</taxon>
        <taxon>Hexapoda</taxon>
        <taxon>Insecta</taxon>
        <taxon>Pterygota</taxon>
        <taxon>Neoptera</taxon>
        <taxon>Endopterygota</taxon>
        <taxon>Diptera</taxon>
        <taxon>Brachycera</taxon>
        <taxon>Muscomorpha</taxon>
        <taxon>Ephydroidea</taxon>
        <taxon>Drosophilidae</taxon>
        <taxon>Drosophila</taxon>
    </lineage>
</organism>
<evidence type="ECO:0000313" key="3">
    <source>
        <dbReference type="RefSeq" id="XP_034116888.1"/>
    </source>
</evidence>
<dbReference type="OrthoDB" id="6588253at2759"/>
<evidence type="ECO:0000256" key="1">
    <source>
        <dbReference type="SAM" id="MobiDB-lite"/>
    </source>
</evidence>
<name>A0A6P8XU46_DROAB</name>
<sequence length="966" mass="110184">MGSIASKLLKCKARNMLVKLLEEEVQALNNCERFNQIRIAFSNFHKDVKKLNTFNYFSGNEAHIKELQRRLIAVLLEHNLVEKPVQKKEEKDDDEEEEDDDDEEEEEDELVVQVKANCEVDQLRGIMMYLILNSAHIESVKAEHKLAECNPQCVHLLQQLPAPLAQLVTVSLALKCGLQQQFFEFLACAPHWLSVQYIDTLNETLTYLVEDHHEALPLLADTLRAVAKSLGYHAAHYGQQSACFGAHPELLLQATMRLLQRHLLYDEERLRLIRSSVGRHRYMGEAMKHLLDALLLTLSGEESFQLPAYFVIYALLSSPLGAIVAADDAKALGGAPMLRTFASKLMDAVQRLLPQVSVDAYMTWHELPSGVPLFSLQTHINNQCAKLLQSLEQVKEKDSNLSNHSLGAQLTNFARSAQTFQQRLEQLTLGELLSFLDGDDESEAANEEQLLAALNQLMQRPIAFGSDECIESLAKHVQLLGEEHAHLIIDHLSAVLEVKQEQMESDEANYEDYDEIYGELLGKVLYPIFKALPTVHQKLRFLEKRDVLRLQDELSFRLSETSGNRIGFFNTLSYRQDEFPMLQFLDLCYEQPAETWLSLAQLGMTHPQFGKLYCNIAIACAAHAMHHLDYTLHQLMQDETLLTHKNSADEDDFLLRLYELPLVLHSPLRSPQMCLQLQQNESATLTQFTEQLQLGQRNYLSACAMGMEKFADAQNYAALGRLADTLLKLQRIEQRPRNFNIQFGGGQRRRRLAKKYATLMDQMSTWRISNWKLTFELIATIDKLRGQLRNFDAQRSYVLDQFMAYYVANMPRALRINPDMQQQVKALVETLTHKELWEEEQLIMLLPDIPSQAKDCALLLEKASSVEATNLLSLAILRKLDNAVLETLSRYVDDVGTAEAQRGYSFLLKAYMVAYKDVLIAPAKPCDYRLLAEHLMRTPKLLLQENLRIAIENLKTLRATDASTKA</sequence>
<evidence type="ECO:0000313" key="2">
    <source>
        <dbReference type="Proteomes" id="UP000515160"/>
    </source>
</evidence>
<accession>A0A6P8XU46</accession>
<dbReference type="Proteomes" id="UP000515160">
    <property type="component" value="Chromosome X"/>
</dbReference>
<gene>
    <name evidence="3" type="primary">LOC117576326</name>
</gene>
<proteinExistence type="predicted"/>
<reference evidence="3" key="1">
    <citation type="submission" date="2025-08" db="UniProtKB">
        <authorList>
            <consortium name="RefSeq"/>
        </authorList>
    </citation>
    <scope>IDENTIFICATION</scope>
    <source>
        <strain evidence="3">15112-1751.03</strain>
        <tissue evidence="3">Whole Adult</tissue>
    </source>
</reference>
<keyword evidence="2" id="KW-1185">Reference proteome</keyword>
<dbReference type="RefSeq" id="XP_034116888.1">
    <property type="nucleotide sequence ID" value="XM_034260997.2"/>
</dbReference>
<protein>
    <submittedName>
        <fullName evidence="3">Uncharacterized protein LOC117576326 isoform X1</fullName>
    </submittedName>
</protein>
<dbReference type="GeneID" id="117576326"/>
<feature type="region of interest" description="Disordered" evidence="1">
    <location>
        <begin position="85"/>
        <end position="109"/>
    </location>
</feature>
<dbReference type="AlphaFoldDB" id="A0A6P8XU46"/>
<feature type="compositionally biased region" description="Acidic residues" evidence="1">
    <location>
        <begin position="91"/>
        <end position="109"/>
    </location>
</feature>